<keyword evidence="2 5" id="KW-0436">Ligase</keyword>
<sequence length="485" mass="52931">MAFVSFSRILDYWAQRSGDNPAVTCGERSVSFGELDRASNRLARAYAELGVKEGDNVTIALPNSIEFVEATYAVWKLGATPQPVSSRLPSIERDAIIEVAQSTLVVGIEAGQLPGLPSVAAGFVPDPQFADTELEEKTSRYMKAMTSGGSTGRPKLIVAEQAAGMDPQKPFMVMPLQKSIMMPGPLYHNGPFLFLWAGLGNGNHLVIAEKFEAAQTLELMQAHKIDLIYMVPTMMHRIWQLPDDIKAGAEFPHLRMVFHLAAPIAPWLKEAWIDWLGAERIFELYGGTEAQGFTVINGTDWLAHRGSVGRPLGGTLMKVVGDNGEVLPAGEVGEIYMMPEGGQGSTYHYVGAEAKADADGWESLGDMGYMDSEGYLYITDRQTDMILSGGANIYPAEVEGAIESFHGVRSCAVIGLPHSDLGSTVHAIVDMPERGEVSEEAVIAHLAERLVRYKIPRTLEFVSEPLRDDAGKVRRKALREARVKL</sequence>
<proteinExistence type="inferred from homology"/>
<dbReference type="Gene3D" id="3.30.300.30">
    <property type="match status" value="1"/>
</dbReference>
<dbReference type="SUPFAM" id="SSF56801">
    <property type="entry name" value="Acetyl-CoA synthetase-like"/>
    <property type="match status" value="1"/>
</dbReference>
<dbReference type="InterPro" id="IPR042099">
    <property type="entry name" value="ANL_N_sf"/>
</dbReference>
<evidence type="ECO:0000256" key="2">
    <source>
        <dbReference type="ARBA" id="ARBA00022598"/>
    </source>
</evidence>
<evidence type="ECO:0000259" key="3">
    <source>
        <dbReference type="Pfam" id="PF00501"/>
    </source>
</evidence>
<feature type="domain" description="AMP-dependent synthetase/ligase" evidence="3">
    <location>
        <begin position="11"/>
        <end position="337"/>
    </location>
</feature>
<evidence type="ECO:0000313" key="6">
    <source>
        <dbReference type="Proteomes" id="UP001143362"/>
    </source>
</evidence>
<protein>
    <submittedName>
        <fullName evidence="5">Acid--CoA ligase</fullName>
    </submittedName>
</protein>
<dbReference type="PANTHER" id="PTHR43201">
    <property type="entry name" value="ACYL-COA SYNTHETASE"/>
    <property type="match status" value="1"/>
</dbReference>
<dbReference type="PANTHER" id="PTHR43201:SF5">
    <property type="entry name" value="MEDIUM-CHAIN ACYL-COA LIGASE ACSF2, MITOCHONDRIAL"/>
    <property type="match status" value="1"/>
</dbReference>
<gene>
    <name evidence="5" type="ORF">EYC98_09570</name>
</gene>
<dbReference type="InterPro" id="IPR000873">
    <property type="entry name" value="AMP-dep_synth/lig_dom"/>
</dbReference>
<dbReference type="EMBL" id="SHNN01000002">
    <property type="protein sequence ID" value="MCX2981111.1"/>
    <property type="molecule type" value="Genomic_DNA"/>
</dbReference>
<keyword evidence="6" id="KW-1185">Reference proteome</keyword>
<comment type="caution">
    <text evidence="5">The sequence shown here is derived from an EMBL/GenBank/DDBJ whole genome shotgun (WGS) entry which is preliminary data.</text>
</comment>
<evidence type="ECO:0000259" key="4">
    <source>
        <dbReference type="Pfam" id="PF13193"/>
    </source>
</evidence>
<dbReference type="InterPro" id="IPR025110">
    <property type="entry name" value="AMP-bd_C"/>
</dbReference>
<dbReference type="GO" id="GO:0016874">
    <property type="term" value="F:ligase activity"/>
    <property type="evidence" value="ECO:0007669"/>
    <property type="project" value="UniProtKB-KW"/>
</dbReference>
<dbReference type="Gene3D" id="3.40.50.12780">
    <property type="entry name" value="N-terminal domain of ligase-like"/>
    <property type="match status" value="1"/>
</dbReference>
<accession>A0ABT3TFN4</accession>
<evidence type="ECO:0000313" key="5">
    <source>
        <dbReference type="EMBL" id="MCX2981111.1"/>
    </source>
</evidence>
<evidence type="ECO:0000256" key="1">
    <source>
        <dbReference type="ARBA" id="ARBA00006432"/>
    </source>
</evidence>
<dbReference type="RefSeq" id="WP_279245126.1">
    <property type="nucleotide sequence ID" value="NZ_SHNN01000002.1"/>
</dbReference>
<feature type="domain" description="AMP-binding enzyme C-terminal" evidence="4">
    <location>
        <begin position="397"/>
        <end position="464"/>
    </location>
</feature>
<comment type="similarity">
    <text evidence="1">Belongs to the ATP-dependent AMP-binding enzyme family.</text>
</comment>
<reference evidence="5" key="1">
    <citation type="submission" date="2019-02" db="EMBL/GenBank/DDBJ databases">
        <authorList>
            <person name="Li S.-H."/>
        </authorList>
    </citation>
    <scope>NUCLEOTIDE SEQUENCE</scope>
    <source>
        <strain evidence="5">IMCC14734</strain>
    </source>
</reference>
<organism evidence="5 6">
    <name type="scientific">Candidatus Litorirhabdus singularis</name>
    <dbReference type="NCBI Taxonomy" id="2518993"/>
    <lineage>
        <taxon>Bacteria</taxon>
        <taxon>Pseudomonadati</taxon>
        <taxon>Pseudomonadota</taxon>
        <taxon>Gammaproteobacteria</taxon>
        <taxon>Cellvibrionales</taxon>
        <taxon>Halieaceae</taxon>
        <taxon>Candidatus Litorirhabdus</taxon>
    </lineage>
</organism>
<dbReference type="Pfam" id="PF00501">
    <property type="entry name" value="AMP-binding"/>
    <property type="match status" value="1"/>
</dbReference>
<dbReference type="Proteomes" id="UP001143362">
    <property type="component" value="Unassembled WGS sequence"/>
</dbReference>
<name>A0ABT3TFN4_9GAMM</name>
<dbReference type="Pfam" id="PF13193">
    <property type="entry name" value="AMP-binding_C"/>
    <property type="match status" value="1"/>
</dbReference>
<dbReference type="InterPro" id="IPR045851">
    <property type="entry name" value="AMP-bd_C_sf"/>
</dbReference>